<feature type="transmembrane region" description="Helical" evidence="7">
    <location>
        <begin position="152"/>
        <end position="174"/>
    </location>
</feature>
<evidence type="ECO:0000313" key="9">
    <source>
        <dbReference type="EMBL" id="EPQ52973.1"/>
    </source>
</evidence>
<dbReference type="InterPro" id="IPR036259">
    <property type="entry name" value="MFS_trans_sf"/>
</dbReference>
<dbReference type="RefSeq" id="XP_007868298.1">
    <property type="nucleotide sequence ID" value="XM_007870107.1"/>
</dbReference>
<evidence type="ECO:0000256" key="6">
    <source>
        <dbReference type="SAM" id="MobiDB-lite"/>
    </source>
</evidence>
<dbReference type="OrthoDB" id="419616at2759"/>
<organism evidence="9 10">
    <name type="scientific">Gloeophyllum trabeum (strain ATCC 11539 / FP-39264 / Madison 617)</name>
    <name type="common">Brown rot fungus</name>
    <dbReference type="NCBI Taxonomy" id="670483"/>
    <lineage>
        <taxon>Eukaryota</taxon>
        <taxon>Fungi</taxon>
        <taxon>Dikarya</taxon>
        <taxon>Basidiomycota</taxon>
        <taxon>Agaricomycotina</taxon>
        <taxon>Agaricomycetes</taxon>
        <taxon>Gloeophyllales</taxon>
        <taxon>Gloeophyllaceae</taxon>
        <taxon>Gloeophyllum</taxon>
    </lineage>
</organism>
<dbReference type="eggNOG" id="KOG2615">
    <property type="taxonomic scope" value="Eukaryota"/>
</dbReference>
<evidence type="ECO:0000256" key="7">
    <source>
        <dbReference type="SAM" id="Phobius"/>
    </source>
</evidence>
<dbReference type="PROSITE" id="PS50850">
    <property type="entry name" value="MFS"/>
    <property type="match status" value="1"/>
</dbReference>
<reference evidence="9 10" key="1">
    <citation type="journal article" date="2012" name="Science">
        <title>The Paleozoic origin of enzymatic lignin decomposition reconstructed from 31 fungal genomes.</title>
        <authorList>
            <person name="Floudas D."/>
            <person name="Binder M."/>
            <person name="Riley R."/>
            <person name="Barry K."/>
            <person name="Blanchette R.A."/>
            <person name="Henrissat B."/>
            <person name="Martinez A.T."/>
            <person name="Otillar R."/>
            <person name="Spatafora J.W."/>
            <person name="Yadav J.S."/>
            <person name="Aerts A."/>
            <person name="Benoit I."/>
            <person name="Boyd A."/>
            <person name="Carlson A."/>
            <person name="Copeland A."/>
            <person name="Coutinho P.M."/>
            <person name="de Vries R.P."/>
            <person name="Ferreira P."/>
            <person name="Findley K."/>
            <person name="Foster B."/>
            <person name="Gaskell J."/>
            <person name="Glotzer D."/>
            <person name="Gorecki P."/>
            <person name="Heitman J."/>
            <person name="Hesse C."/>
            <person name="Hori C."/>
            <person name="Igarashi K."/>
            <person name="Jurgens J.A."/>
            <person name="Kallen N."/>
            <person name="Kersten P."/>
            <person name="Kohler A."/>
            <person name="Kuees U."/>
            <person name="Kumar T.K.A."/>
            <person name="Kuo A."/>
            <person name="LaButti K."/>
            <person name="Larrondo L.F."/>
            <person name="Lindquist E."/>
            <person name="Ling A."/>
            <person name="Lombard V."/>
            <person name="Lucas S."/>
            <person name="Lundell T."/>
            <person name="Martin R."/>
            <person name="McLaughlin D.J."/>
            <person name="Morgenstern I."/>
            <person name="Morin E."/>
            <person name="Murat C."/>
            <person name="Nagy L.G."/>
            <person name="Nolan M."/>
            <person name="Ohm R.A."/>
            <person name="Patyshakuliyeva A."/>
            <person name="Rokas A."/>
            <person name="Ruiz-Duenas F.J."/>
            <person name="Sabat G."/>
            <person name="Salamov A."/>
            <person name="Samejima M."/>
            <person name="Schmutz J."/>
            <person name="Slot J.C."/>
            <person name="St John F."/>
            <person name="Stenlid J."/>
            <person name="Sun H."/>
            <person name="Sun S."/>
            <person name="Syed K."/>
            <person name="Tsang A."/>
            <person name="Wiebenga A."/>
            <person name="Young D."/>
            <person name="Pisabarro A."/>
            <person name="Eastwood D.C."/>
            <person name="Martin F."/>
            <person name="Cullen D."/>
            <person name="Grigoriev I.V."/>
            <person name="Hibbett D.S."/>
        </authorList>
    </citation>
    <scope>NUCLEOTIDE SEQUENCE [LARGE SCALE GENOMIC DNA]</scope>
    <source>
        <strain evidence="9 10">ATCC 11539</strain>
    </source>
</reference>
<feature type="transmembrane region" description="Helical" evidence="7">
    <location>
        <begin position="303"/>
        <end position="323"/>
    </location>
</feature>
<dbReference type="Gene3D" id="1.20.1250.20">
    <property type="entry name" value="MFS general substrate transporter like domains"/>
    <property type="match status" value="1"/>
</dbReference>
<dbReference type="AlphaFoldDB" id="S7PZV5"/>
<feature type="domain" description="Major facilitator superfamily (MFS) profile" evidence="8">
    <location>
        <begin position="8"/>
        <end position="463"/>
    </location>
</feature>
<comment type="subcellular location">
    <subcellularLocation>
        <location evidence="1">Membrane</location>
        <topology evidence="1">Multi-pass membrane protein</topology>
    </subcellularLocation>
</comment>
<feature type="transmembrane region" description="Helical" evidence="7">
    <location>
        <begin position="194"/>
        <end position="218"/>
    </location>
</feature>
<dbReference type="InterPro" id="IPR011701">
    <property type="entry name" value="MFS"/>
</dbReference>
<keyword evidence="4 7" id="KW-1133">Transmembrane helix</keyword>
<dbReference type="InterPro" id="IPR020846">
    <property type="entry name" value="MFS_dom"/>
</dbReference>
<keyword evidence="5 7" id="KW-0472">Membrane</keyword>
<dbReference type="HOGENOM" id="CLU_001265_54_6_1"/>
<keyword evidence="10" id="KW-1185">Reference proteome</keyword>
<dbReference type="GeneID" id="19308857"/>
<evidence type="ECO:0000256" key="1">
    <source>
        <dbReference type="ARBA" id="ARBA00004141"/>
    </source>
</evidence>
<dbReference type="EMBL" id="KB469306">
    <property type="protein sequence ID" value="EPQ52973.1"/>
    <property type="molecule type" value="Genomic_DNA"/>
</dbReference>
<sequence>MTASEGTPLLAKTQPTPLPWFQLSILLWVQLAEPMASQVIYPFVNKQVSELPITGGDPEKVGYYAGLIESLFFVTEAFTVLQWSRWSDHVGRKPVLLTGLFGLSLSMVAFGMSTTFWGLVASRCLAGLLNGNVGVIKSMMGELTDSTNVAQGMALMPVVWSTGAVVGPLLGGWLSNPYERFPSTFGRFEFWKTYPYALPCFVVAANCAFSWLLAFLFLEETVKVRKNKSSASSDVETTNDETTAPTPTPSGPLPIREVLTGRVVTAIINYSLLAFLDIALRALQPLFYTMPIRYGGLGFSPPVVGLCLGAFGLLSGLYQAFVFSPVYDRFGTKKVFVTSILTFVPMFALFPLMNLSAVHHGINALTWVELGFQAILYVLMDMGFSCAFIYIRAAAPNKRVLGATNGLAQTSISVVRAIGPALSTSLFSLSLERNILGGSFVYVVMVILTVGALYATTYLPKKIWDAAQDQEEDDE</sequence>
<keyword evidence="3 7" id="KW-0812">Transmembrane</keyword>
<feature type="transmembrane region" description="Helical" evidence="7">
    <location>
        <begin position="61"/>
        <end position="83"/>
    </location>
</feature>
<dbReference type="SUPFAM" id="SSF103473">
    <property type="entry name" value="MFS general substrate transporter"/>
    <property type="match status" value="1"/>
</dbReference>
<dbReference type="InterPro" id="IPR001958">
    <property type="entry name" value="Tet-R_TetA/multi-R_MdtG-like"/>
</dbReference>
<dbReference type="Pfam" id="PF07690">
    <property type="entry name" value="MFS_1"/>
    <property type="match status" value="1"/>
</dbReference>
<dbReference type="PANTHER" id="PTHR23504:SF15">
    <property type="entry name" value="MAJOR FACILITATOR SUPERFAMILY (MFS) PROFILE DOMAIN-CONTAINING PROTEIN"/>
    <property type="match status" value="1"/>
</dbReference>
<dbReference type="PANTHER" id="PTHR23504">
    <property type="entry name" value="MAJOR FACILITATOR SUPERFAMILY DOMAIN-CONTAINING PROTEIN 10"/>
    <property type="match status" value="1"/>
</dbReference>
<keyword evidence="2" id="KW-0813">Transport</keyword>
<dbReference type="CDD" id="cd17330">
    <property type="entry name" value="MFS_SLC46_TetA_like"/>
    <property type="match status" value="1"/>
</dbReference>
<dbReference type="Proteomes" id="UP000030669">
    <property type="component" value="Unassembled WGS sequence"/>
</dbReference>
<name>S7PZV5_GLOTA</name>
<dbReference type="KEGG" id="gtr:GLOTRDRAFT_78970"/>
<dbReference type="OMA" id="WMRYPYF"/>
<feature type="transmembrane region" description="Helical" evidence="7">
    <location>
        <begin position="435"/>
        <end position="455"/>
    </location>
</feature>
<feature type="region of interest" description="Disordered" evidence="6">
    <location>
        <begin position="229"/>
        <end position="253"/>
    </location>
</feature>
<feature type="transmembrane region" description="Helical" evidence="7">
    <location>
        <begin position="95"/>
        <end position="114"/>
    </location>
</feature>
<dbReference type="GO" id="GO:0016020">
    <property type="term" value="C:membrane"/>
    <property type="evidence" value="ECO:0007669"/>
    <property type="project" value="UniProtKB-SubCell"/>
</dbReference>
<evidence type="ECO:0000313" key="10">
    <source>
        <dbReference type="Proteomes" id="UP000030669"/>
    </source>
</evidence>
<proteinExistence type="predicted"/>
<evidence type="ECO:0000259" key="8">
    <source>
        <dbReference type="PROSITE" id="PS50850"/>
    </source>
</evidence>
<evidence type="ECO:0000256" key="3">
    <source>
        <dbReference type="ARBA" id="ARBA00022692"/>
    </source>
</evidence>
<feature type="transmembrane region" description="Helical" evidence="7">
    <location>
        <begin position="263"/>
        <end position="283"/>
    </location>
</feature>
<evidence type="ECO:0000256" key="5">
    <source>
        <dbReference type="ARBA" id="ARBA00023136"/>
    </source>
</evidence>
<dbReference type="GO" id="GO:0022857">
    <property type="term" value="F:transmembrane transporter activity"/>
    <property type="evidence" value="ECO:0007669"/>
    <property type="project" value="InterPro"/>
</dbReference>
<protein>
    <submittedName>
        <fullName evidence="9">MFS general substrate transporter</fullName>
    </submittedName>
</protein>
<gene>
    <name evidence="9" type="ORF">GLOTRDRAFT_78970</name>
</gene>
<feature type="transmembrane region" description="Helical" evidence="7">
    <location>
        <begin position="374"/>
        <end position="395"/>
    </location>
</feature>
<accession>S7PZV5</accession>
<dbReference type="PRINTS" id="PR01035">
    <property type="entry name" value="TCRTETA"/>
</dbReference>
<evidence type="ECO:0000256" key="4">
    <source>
        <dbReference type="ARBA" id="ARBA00022989"/>
    </source>
</evidence>
<feature type="transmembrane region" description="Helical" evidence="7">
    <location>
        <begin position="335"/>
        <end position="354"/>
    </location>
</feature>
<evidence type="ECO:0000256" key="2">
    <source>
        <dbReference type="ARBA" id="ARBA00022448"/>
    </source>
</evidence>